<dbReference type="Proteomes" id="UP000265903">
    <property type="component" value="Unassembled WGS sequence"/>
</dbReference>
<organism evidence="1 2">
    <name type="scientific">Marinobacter litoralis</name>
    <dbReference type="NCBI Taxonomy" id="187981"/>
    <lineage>
        <taxon>Bacteria</taxon>
        <taxon>Pseudomonadati</taxon>
        <taxon>Pseudomonadota</taxon>
        <taxon>Gammaproteobacteria</taxon>
        <taxon>Pseudomonadales</taxon>
        <taxon>Marinobacteraceae</taxon>
        <taxon>Marinobacter</taxon>
    </lineage>
</organism>
<dbReference type="PROSITE" id="PS51257">
    <property type="entry name" value="PROKAR_LIPOPROTEIN"/>
    <property type="match status" value="1"/>
</dbReference>
<keyword evidence="2" id="KW-1185">Reference proteome</keyword>
<proteinExistence type="predicted"/>
<evidence type="ECO:0000313" key="1">
    <source>
        <dbReference type="EMBL" id="RMJ02168.1"/>
    </source>
</evidence>
<sequence length="354" mass="39979">MPGDRRTQWLIPGFLVLLLSGCNPFTEAEPMMDEYLSRLARVLDAPEASVPSELPPATTLPKRRDRVLQIPELELGMLDFLSLYGCELQYVVGERNSVMGRVMQPINRLRYEIRFIQSAERCVQQIDDAELQATLEQAVASKRETLSLAVWNATWGTEEIEKLFTLSKGYYPVAAEQNALTDLALDLDQLNEIVKALNNQKLGVPLSDLGQIHQRWQAQFLAGQVINSARLLIATLNSGTETLRSRLEGRPLCLNGKSNNQSNIVQSFFFKIYIGEVQPYMSAVSRARDSLIRGFARLAEQQKGVIPEAFDSWYSRHLSEDSGGSLWRELDQAMMRHTRHWQDLLAQCGLRPGA</sequence>
<dbReference type="EMBL" id="QMDL01000004">
    <property type="protein sequence ID" value="RMJ02168.1"/>
    <property type="molecule type" value="Genomic_DNA"/>
</dbReference>
<gene>
    <name evidence="1" type="ORF">DOQ08_02964</name>
</gene>
<reference evidence="1 2" key="1">
    <citation type="submission" date="2018-08" db="EMBL/GenBank/DDBJ databases">
        <title>Whole Genome Sequence of the Moderate Halophilic Marine Bacterium Marinobacter litoralis Sw-45.</title>
        <authorList>
            <person name="Musa H."/>
        </authorList>
    </citation>
    <scope>NUCLEOTIDE SEQUENCE [LARGE SCALE GENOMIC DNA]</scope>
    <source>
        <strain evidence="1 2">Sw-45</strain>
    </source>
</reference>
<dbReference type="RefSeq" id="WP_114335740.1">
    <property type="nucleotide sequence ID" value="NZ_QMDL01000004.1"/>
</dbReference>
<dbReference type="InterPro" id="IPR021431">
    <property type="entry name" value="DUF3080"/>
</dbReference>
<comment type="caution">
    <text evidence="1">The sequence shown here is derived from an EMBL/GenBank/DDBJ whole genome shotgun (WGS) entry which is preliminary data.</text>
</comment>
<protein>
    <recommendedName>
        <fullName evidence="3">DUF3080 domain-containing protein</fullName>
    </recommendedName>
</protein>
<name>A0A3M2RA60_9GAMM</name>
<evidence type="ECO:0008006" key="3">
    <source>
        <dbReference type="Google" id="ProtNLM"/>
    </source>
</evidence>
<evidence type="ECO:0000313" key="2">
    <source>
        <dbReference type="Proteomes" id="UP000265903"/>
    </source>
</evidence>
<dbReference type="Pfam" id="PF11279">
    <property type="entry name" value="DUF3080"/>
    <property type="match status" value="1"/>
</dbReference>
<dbReference type="AlphaFoldDB" id="A0A3M2RA60"/>
<dbReference type="OrthoDB" id="6997572at2"/>
<accession>A0A3M2RA60</accession>